<reference evidence="8 9" key="1">
    <citation type="submission" date="2024-07" db="EMBL/GenBank/DDBJ databases">
        <title>Uliginosibacterium flavum JJ3220;KACC:17644.</title>
        <authorList>
            <person name="Kim M.K."/>
        </authorList>
    </citation>
    <scope>NUCLEOTIDE SEQUENCE [LARGE SCALE GENOMIC DNA]</scope>
    <source>
        <strain evidence="8 9">KACC:17644</strain>
    </source>
</reference>
<dbReference type="Proteomes" id="UP001549691">
    <property type="component" value="Unassembled WGS sequence"/>
</dbReference>
<dbReference type="InterPro" id="IPR011545">
    <property type="entry name" value="DEAD/DEAH_box_helicase_dom"/>
</dbReference>
<feature type="region of interest" description="Disordered" evidence="5">
    <location>
        <begin position="1077"/>
        <end position="1108"/>
    </location>
</feature>
<dbReference type="PROSITE" id="PS51192">
    <property type="entry name" value="HELICASE_ATP_BIND_1"/>
    <property type="match status" value="1"/>
</dbReference>
<keyword evidence="2 8" id="KW-0378">Hydrolase</keyword>
<dbReference type="EMBL" id="JBEWZI010000018">
    <property type="protein sequence ID" value="MET7015571.1"/>
    <property type="molecule type" value="Genomic_DNA"/>
</dbReference>
<name>A0ABV2TNR4_9RHOO</name>
<keyword evidence="1" id="KW-0547">Nucleotide-binding</keyword>
<evidence type="ECO:0000256" key="3">
    <source>
        <dbReference type="ARBA" id="ARBA00022806"/>
    </source>
</evidence>
<dbReference type="SMART" id="SM00382">
    <property type="entry name" value="AAA"/>
    <property type="match status" value="1"/>
</dbReference>
<evidence type="ECO:0000313" key="8">
    <source>
        <dbReference type="EMBL" id="MET7015571.1"/>
    </source>
</evidence>
<dbReference type="GO" id="GO:0016787">
    <property type="term" value="F:hydrolase activity"/>
    <property type="evidence" value="ECO:0007669"/>
    <property type="project" value="UniProtKB-KW"/>
</dbReference>
<dbReference type="Pfam" id="PF21010">
    <property type="entry name" value="HA2_C"/>
    <property type="match status" value="1"/>
</dbReference>
<keyword evidence="3 8" id="KW-0347">Helicase</keyword>
<feature type="region of interest" description="Disordered" evidence="5">
    <location>
        <begin position="537"/>
        <end position="560"/>
    </location>
</feature>
<dbReference type="InterPro" id="IPR003593">
    <property type="entry name" value="AAA+_ATPase"/>
</dbReference>
<dbReference type="Pfam" id="PF07717">
    <property type="entry name" value="OB_NTP_bind"/>
    <property type="match status" value="1"/>
</dbReference>
<accession>A0ABV2TNR4</accession>
<dbReference type="InterPro" id="IPR024590">
    <property type="entry name" value="HrpA_C"/>
</dbReference>
<dbReference type="RefSeq" id="WP_354602029.1">
    <property type="nucleotide sequence ID" value="NZ_JBEWZI010000018.1"/>
</dbReference>
<feature type="domain" description="Helicase C-terminal" evidence="7">
    <location>
        <begin position="286"/>
        <end position="457"/>
    </location>
</feature>
<dbReference type="GO" id="GO:0003724">
    <property type="term" value="F:RNA helicase activity"/>
    <property type="evidence" value="ECO:0007669"/>
    <property type="project" value="UniProtKB-EC"/>
</dbReference>
<dbReference type="SMART" id="SM00490">
    <property type="entry name" value="HELICc"/>
    <property type="match status" value="1"/>
</dbReference>
<dbReference type="Gene3D" id="3.40.50.300">
    <property type="entry name" value="P-loop containing nucleotide triphosphate hydrolases"/>
    <property type="match status" value="2"/>
</dbReference>
<dbReference type="SMART" id="SM00847">
    <property type="entry name" value="HA2"/>
    <property type="match status" value="1"/>
</dbReference>
<proteinExistence type="predicted"/>
<evidence type="ECO:0000256" key="4">
    <source>
        <dbReference type="ARBA" id="ARBA00022840"/>
    </source>
</evidence>
<dbReference type="InterPro" id="IPR010222">
    <property type="entry name" value="RNA_helicase_HrpA"/>
</dbReference>
<dbReference type="PANTHER" id="PTHR18934:SF99">
    <property type="entry name" value="ATP-DEPENDENT RNA HELICASE DHX37-RELATED"/>
    <property type="match status" value="1"/>
</dbReference>
<dbReference type="InterPro" id="IPR027417">
    <property type="entry name" value="P-loop_NTPase"/>
</dbReference>
<dbReference type="NCBIfam" id="TIGR01967">
    <property type="entry name" value="DEAH_box_HrpA"/>
    <property type="match status" value="1"/>
</dbReference>
<evidence type="ECO:0000256" key="2">
    <source>
        <dbReference type="ARBA" id="ARBA00022801"/>
    </source>
</evidence>
<dbReference type="Pfam" id="PF11898">
    <property type="entry name" value="DUF3418"/>
    <property type="match status" value="1"/>
</dbReference>
<protein>
    <submittedName>
        <fullName evidence="8">ATP-dependent RNA helicase HrpA</fullName>
        <ecNumber evidence="8">3.6.4.13</ecNumber>
    </submittedName>
</protein>
<evidence type="ECO:0000259" key="7">
    <source>
        <dbReference type="PROSITE" id="PS51194"/>
    </source>
</evidence>
<sequence length="1395" mass="156946">MSAPDLLDLVLTRDRLALHRALRELKSRPRALADLPEALRGRFEKSIAARASRLEKLPQPRFPAELPVTQRREEIAKAIREHQVIIVCGETGSGKTTQLPKICLELGRGVAGLIGHTQPRRLAARATATRIAEELGSELGTEVGFKVRFTDHSQPNTYIKLMTDGILLAETQGDPTLSAYDTLIIDEAHERSLNIDFLLGYLRQLLPRRPDMKVIVTSATLDAERFARHFTIDGKPAPVIEVSGRLYPIEVRYRPIEEEENDPVLKPLIRAGVRVSAPKNRNQNRDLYEAIVEAVAELQRVGPGDVLVFLPGEREIREAAEALRKDHPPGAEILSLFARQSAPEQARVFSRSNGRRVVLATNVAETSLTVPGIRYVVDAGLARLNRYSHRNKVEQLQIEKISQSAAKQRAGRCGRVSDGICIRLYDEQDFNRRPNHTEPEVLRCSLAGAILRMKSLRLGAVEDFPFIDAPSGRMIADGYQLLNELGAVDDSNELTAIGRELAKMPLDPKIGRMILAARDRGALREVLVIAAALSVQDPRDRPPEQPGTADQAHAKFRVAPDDKAEPKSEFLWYWNLWLAADEVWRHESSNKQKAWCKTNFLSWMRMREWRDIHTQLHELCAEHGWIHKTPKADKPEQKPAKDAVPAKADVKPASYEAIHKALLAGLLGHVGSKIEDASGPWVGAFNGARAIKFWPHPGSFMAKKVGRWLMAAELIDTSKLFARCIAKIEPEWLEEVGAHLLRKSVYEPHWEKAKGAVRAWERGVLHGITLYARRACNYDQEDPALCRELLIRDGLVGGEIDEAAARNMPFFQHNQRLITEIERLEQKMRRPDLLVDDALIEAFYDAQIPAEVTDLRMFEAWRKQAERANPKCLHLEREQLMRHEAAGVTSDKFPANFEVMGQKLKLSYVHQPRESDDGVTLTVPVAMLNQVPANRCEWLVPGMLEEKVTALLKTVPQRHRHRLQPISESTRAFLELVDAGEYKPDEPLIKTLQRFVEERVSYKLDMASFRTENLNPHCFMNFRVIDEHGRVLEQSRDLAELRLHLREMAAAAFRAAQVAGSLGAQLAALNVAGKDEAGSKAASGKPLQAGAADKSAPGGSAGIPAEEDQPAHLSGLTSWSFGPLPELLEVKVAGRNLIGFPALHDDGDSVSLRPYDTEEEAARVHRKGMVRLFALAMKDQVRAVERLPGLRELALQFMPFGTDIELKAQLVEATLIRTCLMDPVPVNPTDFNQRVLEAKTRVSLVAQELMRLVSTLVAEHASLQKRFASLKSFPELLSDVQGQVSRLLPKNFLVFWPFEKLALFPRYLKAIEVRIDKMRTNPGRDVQLMAEWKSLAGPWEREWIAMQRGCVTDPQLVEFRWLLEELRVGLFAQELKTPMPVSVKRLQKIWEARPR</sequence>
<dbReference type="Pfam" id="PF00271">
    <property type="entry name" value="Helicase_C"/>
    <property type="match status" value="1"/>
</dbReference>
<evidence type="ECO:0000256" key="1">
    <source>
        <dbReference type="ARBA" id="ARBA00022741"/>
    </source>
</evidence>
<dbReference type="PANTHER" id="PTHR18934">
    <property type="entry name" value="ATP-DEPENDENT RNA HELICASE"/>
    <property type="match status" value="1"/>
</dbReference>
<dbReference type="InterPro" id="IPR014001">
    <property type="entry name" value="Helicase_ATP-bd"/>
</dbReference>
<comment type="caution">
    <text evidence="8">The sequence shown here is derived from an EMBL/GenBank/DDBJ whole genome shotgun (WGS) entry which is preliminary data.</text>
</comment>
<dbReference type="InterPro" id="IPR048333">
    <property type="entry name" value="HA2_WH"/>
</dbReference>
<dbReference type="PROSITE" id="PS51194">
    <property type="entry name" value="HELICASE_CTER"/>
    <property type="match status" value="1"/>
</dbReference>
<dbReference type="InterPro" id="IPR011709">
    <property type="entry name" value="DEAD-box_helicase_OB_fold"/>
</dbReference>
<dbReference type="Pfam" id="PF00270">
    <property type="entry name" value="DEAD"/>
    <property type="match status" value="1"/>
</dbReference>
<evidence type="ECO:0000256" key="5">
    <source>
        <dbReference type="SAM" id="MobiDB-lite"/>
    </source>
</evidence>
<dbReference type="InterPro" id="IPR007502">
    <property type="entry name" value="Helicase-assoc_dom"/>
</dbReference>
<dbReference type="InterPro" id="IPR001650">
    <property type="entry name" value="Helicase_C-like"/>
</dbReference>
<dbReference type="EC" id="3.6.4.13" evidence="8"/>
<dbReference type="Pfam" id="PF04408">
    <property type="entry name" value="WHD_HA2"/>
    <property type="match status" value="1"/>
</dbReference>
<keyword evidence="4" id="KW-0067">ATP-binding</keyword>
<dbReference type="SUPFAM" id="SSF52540">
    <property type="entry name" value="P-loop containing nucleoside triphosphate hydrolases"/>
    <property type="match status" value="1"/>
</dbReference>
<dbReference type="CDD" id="cd18791">
    <property type="entry name" value="SF2_C_RHA"/>
    <property type="match status" value="1"/>
</dbReference>
<dbReference type="Gene3D" id="1.20.120.1080">
    <property type="match status" value="1"/>
</dbReference>
<evidence type="ECO:0000313" key="9">
    <source>
        <dbReference type="Proteomes" id="UP001549691"/>
    </source>
</evidence>
<keyword evidence="9" id="KW-1185">Reference proteome</keyword>
<organism evidence="8 9">
    <name type="scientific">Uliginosibacterium flavum</name>
    <dbReference type="NCBI Taxonomy" id="1396831"/>
    <lineage>
        <taxon>Bacteria</taxon>
        <taxon>Pseudomonadati</taxon>
        <taxon>Pseudomonadota</taxon>
        <taxon>Betaproteobacteria</taxon>
        <taxon>Rhodocyclales</taxon>
        <taxon>Zoogloeaceae</taxon>
        <taxon>Uliginosibacterium</taxon>
    </lineage>
</organism>
<feature type="domain" description="Helicase ATP-binding" evidence="6">
    <location>
        <begin position="76"/>
        <end position="239"/>
    </location>
</feature>
<evidence type="ECO:0000259" key="6">
    <source>
        <dbReference type="PROSITE" id="PS51192"/>
    </source>
</evidence>
<gene>
    <name evidence="8" type="primary">hrpA</name>
    <name evidence="8" type="ORF">ABXR19_15385</name>
</gene>
<dbReference type="SMART" id="SM00487">
    <property type="entry name" value="DEXDc"/>
    <property type="match status" value="1"/>
</dbReference>